<evidence type="ECO:0000256" key="3">
    <source>
        <dbReference type="ARBA" id="ARBA00023163"/>
    </source>
</evidence>
<dbReference type="GO" id="GO:0003677">
    <property type="term" value="F:DNA binding"/>
    <property type="evidence" value="ECO:0007669"/>
    <property type="project" value="UniProtKB-KW"/>
</dbReference>
<dbReference type="SUPFAM" id="SSF46894">
    <property type="entry name" value="C-terminal effector domain of the bipartite response regulators"/>
    <property type="match status" value="1"/>
</dbReference>
<dbReference type="AlphaFoldDB" id="A0A7I7M6F1"/>
<dbReference type="PANTHER" id="PTHR44688:SF16">
    <property type="entry name" value="DNA-BINDING TRANSCRIPTIONAL ACTIVATOR DEVR_DOSR"/>
    <property type="match status" value="1"/>
</dbReference>
<dbReference type="InterPro" id="IPR027417">
    <property type="entry name" value="P-loop_NTPase"/>
</dbReference>
<dbReference type="CDD" id="cd06170">
    <property type="entry name" value="LuxR_C_like"/>
    <property type="match status" value="1"/>
</dbReference>
<gene>
    <name evidence="5" type="ORF">MPSYJ_10510</name>
</gene>
<organism evidence="5 6">
    <name type="scientific">Mycolicibacterium psychrotolerans</name>
    <dbReference type="NCBI Taxonomy" id="216929"/>
    <lineage>
        <taxon>Bacteria</taxon>
        <taxon>Bacillati</taxon>
        <taxon>Actinomycetota</taxon>
        <taxon>Actinomycetes</taxon>
        <taxon>Mycobacteriales</taxon>
        <taxon>Mycobacteriaceae</taxon>
        <taxon>Mycolicibacterium</taxon>
    </lineage>
</organism>
<dbReference type="PANTHER" id="PTHR44688">
    <property type="entry name" value="DNA-BINDING TRANSCRIPTIONAL ACTIVATOR DEVR_DOSR"/>
    <property type="match status" value="1"/>
</dbReference>
<keyword evidence="3" id="KW-0804">Transcription</keyword>
<dbReference type="Pfam" id="PF00196">
    <property type="entry name" value="GerE"/>
    <property type="match status" value="1"/>
</dbReference>
<evidence type="ECO:0000313" key="5">
    <source>
        <dbReference type="EMBL" id="BBX67590.1"/>
    </source>
</evidence>
<dbReference type="KEGG" id="mpsc:MPSYJ_10510"/>
<dbReference type="SUPFAM" id="SSF52540">
    <property type="entry name" value="P-loop containing nucleoside triphosphate hydrolases"/>
    <property type="match status" value="1"/>
</dbReference>
<evidence type="ECO:0000256" key="2">
    <source>
        <dbReference type="ARBA" id="ARBA00023125"/>
    </source>
</evidence>
<evidence type="ECO:0000313" key="6">
    <source>
        <dbReference type="Proteomes" id="UP000466514"/>
    </source>
</evidence>
<keyword evidence="6" id="KW-1185">Reference proteome</keyword>
<dbReference type="InterPro" id="IPR036388">
    <property type="entry name" value="WH-like_DNA-bd_sf"/>
</dbReference>
<name>A0A7I7M6F1_9MYCO</name>
<feature type="domain" description="HTH luxR-type" evidence="4">
    <location>
        <begin position="826"/>
        <end position="891"/>
    </location>
</feature>
<dbReference type="PRINTS" id="PR00038">
    <property type="entry name" value="HTHLUXR"/>
</dbReference>
<proteinExistence type="predicted"/>
<dbReference type="InterPro" id="IPR016032">
    <property type="entry name" value="Sig_transdc_resp-reg_C-effctor"/>
</dbReference>
<protein>
    <submittedName>
        <fullName evidence="5">Transcriptional regulator</fullName>
    </submittedName>
</protein>
<dbReference type="Gene3D" id="1.10.10.10">
    <property type="entry name" value="Winged helix-like DNA-binding domain superfamily/Winged helix DNA-binding domain"/>
    <property type="match status" value="1"/>
</dbReference>
<keyword evidence="2" id="KW-0238">DNA-binding</keyword>
<dbReference type="EMBL" id="AP022574">
    <property type="protein sequence ID" value="BBX67590.1"/>
    <property type="molecule type" value="Genomic_DNA"/>
</dbReference>
<dbReference type="PROSITE" id="PS50043">
    <property type="entry name" value="HTH_LUXR_2"/>
    <property type="match status" value="1"/>
</dbReference>
<keyword evidence="1" id="KW-0805">Transcription regulation</keyword>
<evidence type="ECO:0000259" key="4">
    <source>
        <dbReference type="PROSITE" id="PS50043"/>
    </source>
</evidence>
<evidence type="ECO:0000256" key="1">
    <source>
        <dbReference type="ARBA" id="ARBA00023015"/>
    </source>
</evidence>
<sequence>MHQRNASAVGMGRPGRLSYSGSMRLTWPLTGRAAEMRLVESALSEPDLAGIVVSAPAGVGKSRLTREALDAAVTRGCEVRRVIGTSSGRRIPLGALAPWAGAHDAGGVQLVCTVIESLVAAPDERVVIVGVDDVHLLDDVSIFVLHQILQRRAARLVLTVRAGEPVPEPVQELWDVGDFDWLNLHSLSADDTASLLEAVLGATLDADAVGRLHRLTLGNPLYLRHIVEQEVGHGRLVEHHGCWRWTGEPVVPQSLVELIDARVGALPAEVGTVVDALAVGEPIALSALRRIADPGAVEEADERGLISVERRGKAIEVRVAHPLYGEVRRSRAAPTRLRRLRGLVAGELAAGDDRDDVQVLVRRAALSLDSDLEPDGALLASAAHAAVRLADLSLADRMAAAAIEAGAVPEAQFIRAHALSWLGDGSGAEEVLNAVDVTDLSDDEFARFTYYRASNMLWALAEPERAEAIVDRAAQLTTESARRCVAAFRTVYSFATDRPEEALAAARDVVPEELPAVIGAETAWVLANIYGDAGRTEDALAAGEAGLAIVRSSDAPHLGFNIIDGQVGALLMAGRVGDAVDLAERGRVQADELPGAAHLLGTAIAGRAALGAGRLDVARDSLGRSSAALSATGYALGWGYRYCLPHAAALAMSGEHAEAADVLASLDRRRRPFRSLDDETSLVRAWVAAGQGAVGEAVTILRDAARAASASGRFAVEVACLQTAAQFGDHTCAARLAELPGLVEGPRADVAARFAAALRDGDGEALGAVSEAFEELGDQLAALDAAAHAAAVFWREDRRGSSMTWTARAQDLAARCGHIRTPALARMSSPLPLTDREREIVALLGLDLSNRDIAERLVLSVRTVEGHIYKAMMKTGTASREELGDLLRPRKPRPLDDE</sequence>
<dbReference type="SMART" id="SM00421">
    <property type="entry name" value="HTH_LUXR"/>
    <property type="match status" value="1"/>
</dbReference>
<accession>A0A7I7M6F1</accession>
<reference evidence="5 6" key="1">
    <citation type="journal article" date="2019" name="Emerg. Microbes Infect.">
        <title>Comprehensive subspecies identification of 175 nontuberculous mycobacteria species based on 7547 genomic profiles.</title>
        <authorList>
            <person name="Matsumoto Y."/>
            <person name="Kinjo T."/>
            <person name="Motooka D."/>
            <person name="Nabeya D."/>
            <person name="Jung N."/>
            <person name="Uechi K."/>
            <person name="Horii T."/>
            <person name="Iida T."/>
            <person name="Fujita J."/>
            <person name="Nakamura S."/>
        </authorList>
    </citation>
    <scope>NUCLEOTIDE SEQUENCE [LARGE SCALE GENOMIC DNA]</scope>
    <source>
        <strain evidence="5 6">JCM 13323</strain>
    </source>
</reference>
<dbReference type="Proteomes" id="UP000466514">
    <property type="component" value="Chromosome"/>
</dbReference>
<dbReference type="GO" id="GO:0006355">
    <property type="term" value="P:regulation of DNA-templated transcription"/>
    <property type="evidence" value="ECO:0007669"/>
    <property type="project" value="InterPro"/>
</dbReference>
<dbReference type="InterPro" id="IPR000792">
    <property type="entry name" value="Tscrpt_reg_LuxR_C"/>
</dbReference>